<dbReference type="GO" id="GO:0005886">
    <property type="term" value="C:plasma membrane"/>
    <property type="evidence" value="ECO:0007669"/>
    <property type="project" value="TreeGrafter"/>
</dbReference>
<evidence type="ECO:0000256" key="4">
    <source>
        <dbReference type="ARBA" id="ARBA00022692"/>
    </source>
</evidence>
<gene>
    <name evidence="11" type="ORF">PFISCL1PPCAC_2425</name>
</gene>
<comment type="caution">
    <text evidence="11">The sequence shown here is derived from an EMBL/GenBank/DDBJ whole genome shotgun (WGS) entry which is preliminary data.</text>
</comment>
<evidence type="ECO:0000313" key="12">
    <source>
        <dbReference type="Proteomes" id="UP001432322"/>
    </source>
</evidence>
<feature type="transmembrane region" description="Helical" evidence="9">
    <location>
        <begin position="203"/>
        <end position="225"/>
    </location>
</feature>
<evidence type="ECO:0000259" key="10">
    <source>
        <dbReference type="Pfam" id="PF01769"/>
    </source>
</evidence>
<evidence type="ECO:0000256" key="6">
    <source>
        <dbReference type="ARBA" id="ARBA00022989"/>
    </source>
</evidence>
<keyword evidence="4 9" id="KW-0812">Transmembrane</keyword>
<proteinExistence type="inferred from homology"/>
<dbReference type="Pfam" id="PF01769">
    <property type="entry name" value="MgtE"/>
    <property type="match status" value="1"/>
</dbReference>
<evidence type="ECO:0000256" key="8">
    <source>
        <dbReference type="ARBA" id="ARBA00023136"/>
    </source>
</evidence>
<feature type="non-terminal residue" evidence="11">
    <location>
        <position position="250"/>
    </location>
</feature>
<evidence type="ECO:0000256" key="9">
    <source>
        <dbReference type="SAM" id="Phobius"/>
    </source>
</evidence>
<evidence type="ECO:0000256" key="2">
    <source>
        <dbReference type="ARBA" id="ARBA00009749"/>
    </source>
</evidence>
<keyword evidence="12" id="KW-1185">Reference proteome</keyword>
<feature type="transmembrane region" description="Helical" evidence="9">
    <location>
        <begin position="163"/>
        <end position="183"/>
    </location>
</feature>
<dbReference type="Gene3D" id="1.10.357.20">
    <property type="entry name" value="SLC41 divalent cation transporters, integral membrane domain"/>
    <property type="match status" value="1"/>
</dbReference>
<feature type="transmembrane region" description="Helical" evidence="9">
    <location>
        <begin position="36"/>
        <end position="55"/>
    </location>
</feature>
<dbReference type="PANTHER" id="PTHR16228:SF7">
    <property type="entry name" value="SLC41A_MGTE INTEGRAL MEMBRANE DOMAIN-CONTAINING PROTEIN"/>
    <property type="match status" value="1"/>
</dbReference>
<feature type="transmembrane region" description="Helical" evidence="9">
    <location>
        <begin position="129"/>
        <end position="151"/>
    </location>
</feature>
<feature type="non-terminal residue" evidence="11">
    <location>
        <position position="1"/>
    </location>
</feature>
<dbReference type="InterPro" id="IPR006667">
    <property type="entry name" value="SLC41_membr_dom"/>
</dbReference>
<evidence type="ECO:0000256" key="1">
    <source>
        <dbReference type="ARBA" id="ARBA00004141"/>
    </source>
</evidence>
<protein>
    <recommendedName>
        <fullName evidence="10">SLC41A/MgtE integral membrane domain-containing protein</fullName>
    </recommendedName>
</protein>
<keyword evidence="7" id="KW-0406">Ion transport</keyword>
<name>A0AAV5UY80_9BILA</name>
<accession>A0AAV5UY80</accession>
<sequence>DKMYIGIVTIVVMLLALPLWMWLIHRREETINVAKSGWFTLIISCVLSSVAGQILTKAASKYPDISIFAPILMGISGNRTAMQSSRISTQLHTSSNRPGNLPDERRLVTYLSPLRAFMSDDEDARGARLLLLTAPPFQIIFVSIALAIAYYTDPTENKIPLHAAFFFSYILTAMIHMAILLYLSQICVHAMWSYKLDPDFHAIPFLSGVGDIMGTASLYGLYALLEYAQKENGQIVQVITVRDSQIIQYR</sequence>
<dbReference type="PANTHER" id="PTHR16228">
    <property type="entry name" value="DIVALENT CATION TRANSPORTER SOLUTE CARRIER FAMILY 41"/>
    <property type="match status" value="1"/>
</dbReference>
<comment type="subcellular location">
    <subcellularLocation>
        <location evidence="1">Membrane</location>
        <topology evidence="1">Multi-pass membrane protein</topology>
    </subcellularLocation>
</comment>
<evidence type="ECO:0000313" key="11">
    <source>
        <dbReference type="EMBL" id="GMT11128.1"/>
    </source>
</evidence>
<feature type="domain" description="SLC41A/MgtE integral membrane" evidence="10">
    <location>
        <begin position="70"/>
        <end position="220"/>
    </location>
</feature>
<reference evidence="11" key="1">
    <citation type="submission" date="2023-10" db="EMBL/GenBank/DDBJ databases">
        <title>Genome assembly of Pristionchus species.</title>
        <authorList>
            <person name="Yoshida K."/>
            <person name="Sommer R.J."/>
        </authorList>
    </citation>
    <scope>NUCLEOTIDE SEQUENCE</scope>
    <source>
        <strain evidence="11">RS5133</strain>
    </source>
</reference>
<dbReference type="Proteomes" id="UP001432322">
    <property type="component" value="Unassembled WGS sequence"/>
</dbReference>
<dbReference type="EMBL" id="BTSY01000001">
    <property type="protein sequence ID" value="GMT11128.1"/>
    <property type="molecule type" value="Genomic_DNA"/>
</dbReference>
<dbReference type="InterPro" id="IPR036739">
    <property type="entry name" value="SLC41_membr_dom_sf"/>
</dbReference>
<evidence type="ECO:0000256" key="5">
    <source>
        <dbReference type="ARBA" id="ARBA00022842"/>
    </source>
</evidence>
<keyword evidence="5" id="KW-0460">Magnesium</keyword>
<dbReference type="InterPro" id="IPR045349">
    <property type="entry name" value="SLC41A1-3"/>
</dbReference>
<keyword evidence="6 9" id="KW-1133">Transmembrane helix</keyword>
<evidence type="ECO:0000256" key="7">
    <source>
        <dbReference type="ARBA" id="ARBA00023065"/>
    </source>
</evidence>
<dbReference type="AlphaFoldDB" id="A0AAV5UY80"/>
<keyword evidence="3" id="KW-0813">Transport</keyword>
<comment type="similarity">
    <text evidence="2">Belongs to the SLC41A transporter family.</text>
</comment>
<dbReference type="SUPFAM" id="SSF161093">
    <property type="entry name" value="MgtE membrane domain-like"/>
    <property type="match status" value="1"/>
</dbReference>
<dbReference type="GO" id="GO:0008324">
    <property type="term" value="F:monoatomic cation transmembrane transporter activity"/>
    <property type="evidence" value="ECO:0007669"/>
    <property type="project" value="InterPro"/>
</dbReference>
<organism evidence="11 12">
    <name type="scientific">Pristionchus fissidentatus</name>
    <dbReference type="NCBI Taxonomy" id="1538716"/>
    <lineage>
        <taxon>Eukaryota</taxon>
        <taxon>Metazoa</taxon>
        <taxon>Ecdysozoa</taxon>
        <taxon>Nematoda</taxon>
        <taxon>Chromadorea</taxon>
        <taxon>Rhabditida</taxon>
        <taxon>Rhabditina</taxon>
        <taxon>Diplogasteromorpha</taxon>
        <taxon>Diplogasteroidea</taxon>
        <taxon>Neodiplogasteridae</taxon>
        <taxon>Pristionchus</taxon>
    </lineage>
</organism>
<keyword evidence="8 9" id="KW-0472">Membrane</keyword>
<feature type="transmembrane region" description="Helical" evidence="9">
    <location>
        <begin position="6"/>
        <end position="24"/>
    </location>
</feature>
<evidence type="ECO:0000256" key="3">
    <source>
        <dbReference type="ARBA" id="ARBA00022448"/>
    </source>
</evidence>